<evidence type="ECO:0000313" key="8">
    <source>
        <dbReference type="EMBL" id="EWM22174.1"/>
    </source>
</evidence>
<proteinExistence type="inferred from homology"/>
<feature type="domain" description="Alpha-carbonic anhydrase" evidence="7">
    <location>
        <begin position="80"/>
        <end position="335"/>
    </location>
</feature>
<dbReference type="AlphaFoldDB" id="W7TN77"/>
<dbReference type="GO" id="GO:0004089">
    <property type="term" value="F:carbonate dehydratase activity"/>
    <property type="evidence" value="ECO:0007669"/>
    <property type="project" value="UniProtKB-EC"/>
</dbReference>
<evidence type="ECO:0000256" key="2">
    <source>
        <dbReference type="ARBA" id="ARBA00012925"/>
    </source>
</evidence>
<dbReference type="PROSITE" id="PS51144">
    <property type="entry name" value="ALPHA_CA_2"/>
    <property type="match status" value="1"/>
</dbReference>
<keyword evidence="9" id="KW-1185">Reference proteome</keyword>
<dbReference type="InterPro" id="IPR036398">
    <property type="entry name" value="CA_dom_sf"/>
</dbReference>
<keyword evidence="3" id="KW-0479">Metal-binding</keyword>
<dbReference type="Gene3D" id="3.10.200.10">
    <property type="entry name" value="Alpha carbonic anhydrase"/>
    <property type="match status" value="1"/>
</dbReference>
<evidence type="ECO:0000313" key="9">
    <source>
        <dbReference type="Proteomes" id="UP000019335"/>
    </source>
</evidence>
<gene>
    <name evidence="8" type="ORF">Naga_100153g3</name>
</gene>
<evidence type="ECO:0000256" key="5">
    <source>
        <dbReference type="ARBA" id="ARBA00023239"/>
    </source>
</evidence>
<keyword evidence="5" id="KW-0456">Lyase</keyword>
<evidence type="ECO:0000259" key="7">
    <source>
        <dbReference type="PROSITE" id="PS51144"/>
    </source>
</evidence>
<evidence type="ECO:0000256" key="4">
    <source>
        <dbReference type="ARBA" id="ARBA00022833"/>
    </source>
</evidence>
<dbReference type="EMBL" id="AZIL01002270">
    <property type="protein sequence ID" value="EWM22174.1"/>
    <property type="molecule type" value="Genomic_DNA"/>
</dbReference>
<protein>
    <recommendedName>
        <fullName evidence="2">carbonic anhydrase</fullName>
        <ecNumber evidence="2">4.2.1.1</ecNumber>
    </recommendedName>
</protein>
<dbReference type="PANTHER" id="PTHR18952:SF265">
    <property type="entry name" value="CARBONIC ANHYDRASE"/>
    <property type="match status" value="1"/>
</dbReference>
<comment type="catalytic activity">
    <reaction evidence="6">
        <text>hydrogencarbonate + H(+) = CO2 + H2O</text>
        <dbReference type="Rhea" id="RHEA:10748"/>
        <dbReference type="ChEBI" id="CHEBI:15377"/>
        <dbReference type="ChEBI" id="CHEBI:15378"/>
        <dbReference type="ChEBI" id="CHEBI:16526"/>
        <dbReference type="ChEBI" id="CHEBI:17544"/>
        <dbReference type="EC" id="4.2.1.1"/>
    </reaction>
</comment>
<dbReference type="CDD" id="cd03124">
    <property type="entry name" value="alpha_CA_prokaryotic_like"/>
    <property type="match status" value="1"/>
</dbReference>
<keyword evidence="4" id="KW-0862">Zinc</keyword>
<dbReference type="SUPFAM" id="SSF51069">
    <property type="entry name" value="Carbonic anhydrase"/>
    <property type="match status" value="1"/>
</dbReference>
<dbReference type="Proteomes" id="UP000019335">
    <property type="component" value="Unassembled WGS sequence"/>
</dbReference>
<organism evidence="8 9">
    <name type="scientific">Nannochloropsis gaditana</name>
    <dbReference type="NCBI Taxonomy" id="72520"/>
    <lineage>
        <taxon>Eukaryota</taxon>
        <taxon>Sar</taxon>
        <taxon>Stramenopiles</taxon>
        <taxon>Ochrophyta</taxon>
        <taxon>Eustigmatophyceae</taxon>
        <taxon>Eustigmatales</taxon>
        <taxon>Monodopsidaceae</taxon>
        <taxon>Nannochloropsis</taxon>
    </lineage>
</organism>
<accession>W7TN77</accession>
<evidence type="ECO:0000256" key="3">
    <source>
        <dbReference type="ARBA" id="ARBA00022723"/>
    </source>
</evidence>
<sequence>MPSLSITPIDRKLSGHAPCIYLFPQNTMKIFTTSAACLALMMAPLSLIKAATSMEDLEKMESWSYIHNVNYAPCDDADAKSFGCCGKPEDGKERCGPDNWIHINETTTTTCANVKGNQQSPINIQTVGTTLTPMDKADGTMSFSGHTCEAFIEFKEGTWEVVIPDTCTFQAKIGGTDYKLLQFHFHNAEHSINFSYMPLEVHLVHAKVDSPKDIAVLSVFLAPGASSTFFETLQANEAQADPDHPDLATKNKINAYDILPEDHSFWHYVGSLTTPPCQTEKGQSVNWYLFKTPNTLSYSQLYYFTSYFRDLPLSDNGRISRDTQDLVEGTTLFTFP</sequence>
<evidence type="ECO:0000256" key="6">
    <source>
        <dbReference type="ARBA" id="ARBA00048348"/>
    </source>
</evidence>
<reference evidence="8 9" key="1">
    <citation type="journal article" date="2014" name="Mol. Plant">
        <title>Chromosome Scale Genome Assembly and Transcriptome Profiling of Nannochloropsis gaditana in Nitrogen Depletion.</title>
        <authorList>
            <person name="Corteggiani Carpinelli E."/>
            <person name="Telatin A."/>
            <person name="Vitulo N."/>
            <person name="Forcato C."/>
            <person name="D'Angelo M."/>
            <person name="Schiavon R."/>
            <person name="Vezzi A."/>
            <person name="Giacometti G.M."/>
            <person name="Morosinotto T."/>
            <person name="Valle G."/>
        </authorList>
    </citation>
    <scope>NUCLEOTIDE SEQUENCE [LARGE SCALE GENOMIC DNA]</scope>
    <source>
        <strain evidence="8 9">B-31</strain>
    </source>
</reference>
<dbReference type="SMART" id="SM01057">
    <property type="entry name" value="Carb_anhydrase"/>
    <property type="match status" value="1"/>
</dbReference>
<dbReference type="Pfam" id="PF00194">
    <property type="entry name" value="Carb_anhydrase"/>
    <property type="match status" value="1"/>
</dbReference>
<dbReference type="EC" id="4.2.1.1" evidence="2"/>
<comment type="similarity">
    <text evidence="1">Belongs to the alpha-carbonic anhydrase family.</text>
</comment>
<dbReference type="InterPro" id="IPR023561">
    <property type="entry name" value="Carbonic_anhydrase_a-class"/>
</dbReference>
<dbReference type="OrthoDB" id="429145at2759"/>
<evidence type="ECO:0000256" key="1">
    <source>
        <dbReference type="ARBA" id="ARBA00010718"/>
    </source>
</evidence>
<dbReference type="PANTHER" id="PTHR18952">
    <property type="entry name" value="CARBONIC ANHYDRASE"/>
    <property type="match status" value="1"/>
</dbReference>
<comment type="caution">
    <text evidence="8">The sequence shown here is derived from an EMBL/GenBank/DDBJ whole genome shotgun (WGS) entry which is preliminary data.</text>
</comment>
<dbReference type="InterPro" id="IPR041891">
    <property type="entry name" value="Alpha_CA_prokaryot-like"/>
</dbReference>
<dbReference type="InterPro" id="IPR001148">
    <property type="entry name" value="CA_dom"/>
</dbReference>
<name>W7TN77_9STRA</name>
<dbReference type="GO" id="GO:0008270">
    <property type="term" value="F:zinc ion binding"/>
    <property type="evidence" value="ECO:0007669"/>
    <property type="project" value="InterPro"/>
</dbReference>